<protein>
    <submittedName>
        <fullName evidence="3">Diadenosine tetraphosphatase</fullName>
    </submittedName>
</protein>
<dbReference type="PANTHER" id="PTHR42850">
    <property type="entry name" value="METALLOPHOSPHOESTERASE"/>
    <property type="match status" value="1"/>
</dbReference>
<evidence type="ECO:0000313" key="3">
    <source>
        <dbReference type="EMBL" id="CAA9529772.1"/>
    </source>
</evidence>
<dbReference type="InterPro" id="IPR024654">
    <property type="entry name" value="Calcineurin-like_PHP_lpxH"/>
</dbReference>
<evidence type="ECO:0000256" key="1">
    <source>
        <dbReference type="ARBA" id="ARBA00008950"/>
    </source>
</evidence>
<gene>
    <name evidence="3" type="ORF">AVDCRST_MAG13-4062</name>
</gene>
<name>A0A6J4TRC2_9ACTN</name>
<dbReference type="Gene3D" id="3.60.21.10">
    <property type="match status" value="1"/>
</dbReference>
<dbReference type="GO" id="GO:0016791">
    <property type="term" value="F:phosphatase activity"/>
    <property type="evidence" value="ECO:0007669"/>
    <property type="project" value="TreeGrafter"/>
</dbReference>
<organism evidence="3">
    <name type="scientific">uncultured Solirubrobacteraceae bacterium</name>
    <dbReference type="NCBI Taxonomy" id="1162706"/>
    <lineage>
        <taxon>Bacteria</taxon>
        <taxon>Bacillati</taxon>
        <taxon>Actinomycetota</taxon>
        <taxon>Thermoleophilia</taxon>
        <taxon>Solirubrobacterales</taxon>
        <taxon>Solirubrobacteraceae</taxon>
        <taxon>environmental samples</taxon>
    </lineage>
</organism>
<reference evidence="3" key="1">
    <citation type="submission" date="2020-02" db="EMBL/GenBank/DDBJ databases">
        <authorList>
            <person name="Meier V. D."/>
        </authorList>
    </citation>
    <scope>NUCLEOTIDE SEQUENCE</scope>
    <source>
        <strain evidence="3">AVDCRST_MAG13</strain>
    </source>
</reference>
<dbReference type="EMBL" id="CADCVO010000620">
    <property type="protein sequence ID" value="CAA9529772.1"/>
    <property type="molecule type" value="Genomic_DNA"/>
</dbReference>
<dbReference type="InterPro" id="IPR050126">
    <property type="entry name" value="Ap4A_hydrolase"/>
</dbReference>
<dbReference type="PIRSF" id="PIRSF000883">
    <property type="entry name" value="Pesterase_MJ0912"/>
    <property type="match status" value="1"/>
</dbReference>
<feature type="domain" description="Calcineurin-like phosphoesterase" evidence="2">
    <location>
        <begin position="1"/>
        <end position="202"/>
    </location>
</feature>
<dbReference type="Pfam" id="PF12850">
    <property type="entry name" value="Metallophos_2"/>
    <property type="match status" value="1"/>
</dbReference>
<sequence>MPVAVLSDIHGNRHAFEAVLEDVRARDIAELWCLGDIVGYGADPTACVELAREHADICLAGNHDLAVTGELSLEEFSRGAALAARWTQEQLGPDELGFLRSLSPEGRAGDVGLFHASPRDPVWEYVLSALLADLCLDATDAPVSLVGHSHVALAFARRDGELASGSQARAGEVAELTGARFLLNPGSVGQPRDGDPRAAWLLLDPEEATASWQRTTYDIAGAQAAIRAAGLPDSLAERLEYGQ</sequence>
<comment type="similarity">
    <text evidence="1">Belongs to the metallophosphoesterase superfamily. YfcE family.</text>
</comment>
<evidence type="ECO:0000259" key="2">
    <source>
        <dbReference type="Pfam" id="PF12850"/>
    </source>
</evidence>
<accession>A0A6J4TRC2</accession>
<dbReference type="PANTHER" id="PTHR42850:SF2">
    <property type="entry name" value="BLL5683 PROTEIN"/>
    <property type="match status" value="1"/>
</dbReference>
<dbReference type="AlphaFoldDB" id="A0A6J4TRC2"/>
<proteinExistence type="inferred from homology"/>
<dbReference type="CDD" id="cd00838">
    <property type="entry name" value="MPP_superfamily"/>
    <property type="match status" value="1"/>
</dbReference>
<dbReference type="InterPro" id="IPR011152">
    <property type="entry name" value="Pesterase_MJ0912"/>
</dbReference>
<dbReference type="SUPFAM" id="SSF56300">
    <property type="entry name" value="Metallo-dependent phosphatases"/>
    <property type="match status" value="1"/>
</dbReference>
<dbReference type="InterPro" id="IPR029052">
    <property type="entry name" value="Metallo-depent_PP-like"/>
</dbReference>
<dbReference type="GO" id="GO:0005737">
    <property type="term" value="C:cytoplasm"/>
    <property type="evidence" value="ECO:0007669"/>
    <property type="project" value="TreeGrafter"/>
</dbReference>